<dbReference type="PANTHER" id="PTHR42899:SF1">
    <property type="entry name" value="SPERMATOGENESIS-ASSOCIATED PROTEIN 20"/>
    <property type="match status" value="1"/>
</dbReference>
<keyword evidence="2" id="KW-0808">Transferase</keyword>
<comment type="caution">
    <text evidence="2">The sequence shown here is derived from an EMBL/GenBank/DDBJ whole genome shotgun (WGS) entry which is preliminary data.</text>
</comment>
<dbReference type="InterPro" id="IPR036249">
    <property type="entry name" value="Thioredoxin-like_sf"/>
</dbReference>
<dbReference type="SUPFAM" id="SSF48208">
    <property type="entry name" value="Six-hairpin glycosidases"/>
    <property type="match status" value="1"/>
</dbReference>
<feature type="domain" description="Spermatogenesis-associated protein 20-like TRX" evidence="1">
    <location>
        <begin position="1"/>
        <end position="108"/>
    </location>
</feature>
<evidence type="ECO:0000313" key="3">
    <source>
        <dbReference type="Proteomes" id="UP000019482"/>
    </source>
</evidence>
<reference evidence="2 3" key="1">
    <citation type="journal article" date="2015" name="Genome Announc.">
        <title>Draft Genome Sequence of Clostridium tyrobutyricum Strain DIVETGP, Isolated from Cow's Milk for Grana Padano Production.</title>
        <authorList>
            <person name="Soggiu A."/>
            <person name="Piras C."/>
            <person name="Gaiarsa S."/>
            <person name="Sassera D."/>
            <person name="Roncada P."/>
            <person name="Bendixen E."/>
            <person name="Brasca M."/>
            <person name="Bonizzi L."/>
        </authorList>
    </citation>
    <scope>NUCLEOTIDE SEQUENCE [LARGE SCALE GENOMIC DNA]</scope>
    <source>
        <strain evidence="2 3">DIVETGP</strain>
    </source>
</reference>
<dbReference type="SUPFAM" id="SSF52833">
    <property type="entry name" value="Thioredoxin-like"/>
    <property type="match status" value="1"/>
</dbReference>
<dbReference type="InterPro" id="IPR024705">
    <property type="entry name" value="Ssp411"/>
</dbReference>
<dbReference type="Gene3D" id="3.40.30.10">
    <property type="entry name" value="Glutaredoxin"/>
    <property type="match status" value="1"/>
</dbReference>
<dbReference type="PIRSF" id="PIRSF006402">
    <property type="entry name" value="UCP006402_thioredoxin"/>
    <property type="match status" value="1"/>
</dbReference>
<dbReference type="OrthoDB" id="9762614at2"/>
<dbReference type="Gene3D" id="1.50.10.10">
    <property type="match status" value="1"/>
</dbReference>
<sequence>MEHESFEDIEVAKILNDDFISIKVDREERPDIDSIYMSVCQSLTGSGGWPLTIFITPDQEPFFAGTYFPKNKNLHGIGLIEILEYINNSWKNNRNEILKTSQSILNTIDSSNRNSSIEFSDDILDRTFIKLEENFDPHYGGFGISPKFPTPQNLLFLLRYWKNTKDDYALKIVEKTLESMYRGGIYDHIGYGFSRYSTDEKWLVPHFEKMLYDNALIAIAYLETFQVSGKKIYSEIAEQILTYILRDMTSSNGGFYSAEDADSEGIEGKFYIWSKDEIKDILGEEDGNKFCFYFNITSHGNFDGKNIPNLIGTDISTEDRDIIKNYIKKLFNYRNKRVPPHKDDKILTSWNGLMITAMAMAGRILKNRKYTEAAERALDFIYKNLIGKDGRLLARYRDGEASFPGYIDDYAFLTWGLIELYETTYSSKYLKRAVDLTEDSFKLFWDEKHGGFFLYGNDSEKLISRPKEIYDGALPSGNSVCALNLMRLSHLTGNYKLDDRAQKLLKNFSKEIESYPTAYCFSMIALLFSKTSTRQIVIVPGNNSVETEEVLNIINEQFSPFNVSILYSNSDKDLKNICSFIGNYQSINGKPTVYICENFSCKSPIIDTLQLKKLFN</sequence>
<protein>
    <submittedName>
        <fullName evidence="2">Thymidylate kinase</fullName>
        <ecNumber evidence="2">2.7.4.9</ecNumber>
    </submittedName>
</protein>
<evidence type="ECO:0000313" key="2">
    <source>
        <dbReference type="EMBL" id="CDL91916.1"/>
    </source>
</evidence>
<dbReference type="GO" id="GO:0005975">
    <property type="term" value="P:carbohydrate metabolic process"/>
    <property type="evidence" value="ECO:0007669"/>
    <property type="project" value="InterPro"/>
</dbReference>
<dbReference type="EC" id="2.7.4.9" evidence="2"/>
<dbReference type="EMBL" id="CBXI010000036">
    <property type="protein sequence ID" value="CDL91916.1"/>
    <property type="molecule type" value="Genomic_DNA"/>
</dbReference>
<keyword evidence="2" id="KW-0418">Kinase</keyword>
<gene>
    <name evidence="2" type="ORF">CTDIVETGP_1986</name>
</gene>
<dbReference type="InterPro" id="IPR004879">
    <property type="entry name" value="Ssp411-like_TRX"/>
</dbReference>
<name>W6N6B2_CLOTY</name>
<dbReference type="PANTHER" id="PTHR42899">
    <property type="entry name" value="SPERMATOGENESIS-ASSOCIATED PROTEIN 20"/>
    <property type="match status" value="1"/>
</dbReference>
<keyword evidence="3" id="KW-1185">Reference proteome</keyword>
<evidence type="ECO:0000259" key="1">
    <source>
        <dbReference type="Pfam" id="PF03190"/>
    </source>
</evidence>
<dbReference type="GO" id="GO:0004798">
    <property type="term" value="F:dTMP kinase activity"/>
    <property type="evidence" value="ECO:0007669"/>
    <property type="project" value="UniProtKB-EC"/>
</dbReference>
<dbReference type="Pfam" id="PF03190">
    <property type="entry name" value="Thioredox_DsbH"/>
    <property type="match status" value="1"/>
</dbReference>
<organism evidence="2 3">
    <name type="scientific">Clostridium tyrobutyricum DIVETGP</name>
    <dbReference type="NCBI Taxonomy" id="1408889"/>
    <lineage>
        <taxon>Bacteria</taxon>
        <taxon>Bacillati</taxon>
        <taxon>Bacillota</taxon>
        <taxon>Clostridia</taxon>
        <taxon>Eubacteriales</taxon>
        <taxon>Clostridiaceae</taxon>
        <taxon>Clostridium</taxon>
    </lineage>
</organism>
<dbReference type="Proteomes" id="UP000019482">
    <property type="component" value="Unassembled WGS sequence"/>
</dbReference>
<dbReference type="InterPro" id="IPR012341">
    <property type="entry name" value="6hp_glycosidase-like_sf"/>
</dbReference>
<dbReference type="AlphaFoldDB" id="W6N6B2"/>
<accession>W6N6B2</accession>
<dbReference type="InterPro" id="IPR008928">
    <property type="entry name" value="6-hairpin_glycosidase_sf"/>
</dbReference>
<proteinExistence type="predicted"/>